<dbReference type="InterPro" id="IPR036059">
    <property type="entry name" value="TldD/PmbA_sf"/>
</dbReference>
<dbReference type="InterPro" id="IPR045570">
    <property type="entry name" value="Metalloprtase-TldD/E_cen_dom"/>
</dbReference>
<dbReference type="EMBL" id="LS483254">
    <property type="protein sequence ID" value="SQD92033.1"/>
    <property type="molecule type" value="Genomic_DNA"/>
</dbReference>
<dbReference type="PIRSF" id="PIRSF004919">
    <property type="entry name" value="TldD"/>
    <property type="match status" value="1"/>
</dbReference>
<sequence>MEDRLREAVAKSHADYTEARWEQVARSRVAFQRDQLMALESGEEAGGIVRCLVRGAWGIAVFTDPAELARKIEEATHLARTASRHVADPVGLAPVERAEARHEGEMRRDFRGVPLDEKRRLAEGYNKLLLTHSPAIASTSVRYTDTWRKVTYANSEGTYVEQGIPDVTLSLAAVARKNGDIQQAFESLGYGAGFDAVQGKEGMARKAAQRAVDLLAAKPVRGGTYTVILDPSLAGVFIHEAFGHICEADFLLRNEPMRKVMQLGTRFGVESLHVVDDGYRPGERGNSPYDNEGVPWRKAYLIKNGVLTGLMHSRATAHKMKATPTGNARAVSWEHEPIVRMRNTYIEPGEATLEEMLDGIEHGIYACSAFGGETMFEQFTFSAAWGHEIVNGVIGPMVRDVVLTGNVFHTLKNIELIGRDFKLEGSAGGCGKGGQSPLPTTTGAPHVRVRNVTVGGR</sequence>
<dbReference type="GO" id="GO:0008237">
    <property type="term" value="F:metallopeptidase activity"/>
    <property type="evidence" value="ECO:0007669"/>
    <property type="project" value="UniProtKB-KW"/>
</dbReference>
<dbReference type="Proteomes" id="UP000249818">
    <property type="component" value="Chromosome BARAN1"/>
</dbReference>
<dbReference type="RefSeq" id="WP_122030317.1">
    <property type="nucleotide sequence ID" value="NZ_LS483254.1"/>
</dbReference>
<dbReference type="Pfam" id="PF19290">
    <property type="entry name" value="PmbA_TldD_2nd"/>
    <property type="match status" value="1"/>
</dbReference>
<organism evidence="8 9">
    <name type="scientific">Candidatus Bipolaricaulis anaerobius</name>
    <dbReference type="NCBI Taxonomy" id="2026885"/>
    <lineage>
        <taxon>Bacteria</taxon>
        <taxon>Candidatus Bipolaricaulota</taxon>
        <taxon>Candidatus Bipolaricaulia</taxon>
        <taxon>Candidatus Bipolaricaulales</taxon>
        <taxon>Candidatus Bipolaricaulaceae</taxon>
        <taxon>Candidatus Bipolaricaulis</taxon>
    </lineage>
</organism>
<keyword evidence="2" id="KW-0645">Protease</keyword>
<dbReference type="PANTHER" id="PTHR30624">
    <property type="entry name" value="UNCHARACTERIZED PROTEIN TLDD AND PMBA"/>
    <property type="match status" value="1"/>
</dbReference>
<dbReference type="InterPro" id="IPR045569">
    <property type="entry name" value="Metalloprtase-TldD/E_C"/>
</dbReference>
<evidence type="ECO:0000256" key="3">
    <source>
        <dbReference type="ARBA" id="ARBA00022801"/>
    </source>
</evidence>
<dbReference type="Gene3D" id="3.30.2290.10">
    <property type="entry name" value="PmbA/TldD superfamily"/>
    <property type="match status" value="1"/>
</dbReference>
<dbReference type="GO" id="GO:0006508">
    <property type="term" value="P:proteolysis"/>
    <property type="evidence" value="ECO:0007669"/>
    <property type="project" value="UniProtKB-KW"/>
</dbReference>
<feature type="domain" description="Metalloprotease TldD/E central" evidence="7">
    <location>
        <begin position="109"/>
        <end position="215"/>
    </location>
</feature>
<keyword evidence="4" id="KW-0482">Metalloprotease</keyword>
<evidence type="ECO:0000259" key="5">
    <source>
        <dbReference type="Pfam" id="PF01523"/>
    </source>
</evidence>
<dbReference type="KEGG" id="bana:BARAN1_0008"/>
<accession>A0A2X3K4L6</accession>
<dbReference type="EC" id="3.4.-.-" evidence="8"/>
<evidence type="ECO:0000256" key="1">
    <source>
        <dbReference type="ARBA" id="ARBA00005836"/>
    </source>
</evidence>
<evidence type="ECO:0000259" key="6">
    <source>
        <dbReference type="Pfam" id="PF19289"/>
    </source>
</evidence>
<dbReference type="GO" id="GO:0005829">
    <property type="term" value="C:cytosol"/>
    <property type="evidence" value="ECO:0007669"/>
    <property type="project" value="TreeGrafter"/>
</dbReference>
<feature type="domain" description="Metalloprotease TldD/E N-terminal" evidence="5">
    <location>
        <begin position="18"/>
        <end position="79"/>
    </location>
</feature>
<name>A0A2X3K4L6_9BACT</name>
<dbReference type="OrthoDB" id="9803213at2"/>
<dbReference type="SUPFAM" id="SSF111283">
    <property type="entry name" value="Putative modulator of DNA gyrase, PmbA/TldD"/>
    <property type="match status" value="1"/>
</dbReference>
<comment type="similarity">
    <text evidence="1">Belongs to the peptidase U62 family.</text>
</comment>
<dbReference type="InterPro" id="IPR002510">
    <property type="entry name" value="Metalloprtase-TldD/E_N"/>
</dbReference>
<evidence type="ECO:0000313" key="8">
    <source>
        <dbReference type="EMBL" id="SQD92033.1"/>
    </source>
</evidence>
<dbReference type="InterPro" id="IPR051463">
    <property type="entry name" value="Peptidase_U62_metallo"/>
</dbReference>
<feature type="domain" description="Metalloprotease TldD/E C-terminal" evidence="6">
    <location>
        <begin position="223"/>
        <end position="456"/>
    </location>
</feature>
<keyword evidence="9" id="KW-1185">Reference proteome</keyword>
<protein>
    <submittedName>
        <fullName evidence="8">Putative enzyme</fullName>
        <ecNumber evidence="8">3.4.-.-</ecNumber>
    </submittedName>
</protein>
<dbReference type="Pfam" id="PF19289">
    <property type="entry name" value="PmbA_TldD_3rd"/>
    <property type="match status" value="1"/>
</dbReference>
<proteinExistence type="inferred from homology"/>
<evidence type="ECO:0000313" key="9">
    <source>
        <dbReference type="Proteomes" id="UP000249818"/>
    </source>
</evidence>
<keyword evidence="3 8" id="KW-0378">Hydrolase</keyword>
<evidence type="ECO:0000256" key="2">
    <source>
        <dbReference type="ARBA" id="ARBA00022670"/>
    </source>
</evidence>
<reference evidence="9" key="1">
    <citation type="submission" date="2018-05" db="EMBL/GenBank/DDBJ databases">
        <authorList>
            <person name="Hao L."/>
        </authorList>
    </citation>
    <scope>NUCLEOTIDE SEQUENCE [LARGE SCALE GENOMIC DNA]</scope>
</reference>
<dbReference type="InterPro" id="IPR025502">
    <property type="entry name" value="TldD"/>
</dbReference>
<gene>
    <name evidence="8" type="ORF">BARAN1_0008</name>
</gene>
<evidence type="ECO:0000259" key="7">
    <source>
        <dbReference type="Pfam" id="PF19290"/>
    </source>
</evidence>
<dbReference type="Pfam" id="PF01523">
    <property type="entry name" value="PmbA_TldD_1st"/>
    <property type="match status" value="1"/>
</dbReference>
<dbReference type="InterPro" id="IPR035068">
    <property type="entry name" value="TldD/PmbA_N"/>
</dbReference>
<evidence type="ECO:0000256" key="4">
    <source>
        <dbReference type="ARBA" id="ARBA00023049"/>
    </source>
</evidence>
<dbReference type="AlphaFoldDB" id="A0A2X3K4L6"/>
<dbReference type="PANTHER" id="PTHR30624:SF0">
    <property type="entry name" value="METALLOPROTEASE SLR0863"/>
    <property type="match status" value="1"/>
</dbReference>